<dbReference type="EMBL" id="LAZR01000987">
    <property type="protein sequence ID" value="KKN53121.1"/>
    <property type="molecule type" value="Genomic_DNA"/>
</dbReference>
<protein>
    <recommendedName>
        <fullName evidence="3">DUF1320 domain-containing protein</fullName>
    </recommendedName>
</protein>
<dbReference type="InterPro" id="IPR009752">
    <property type="entry name" value="Phage_Mu_GpJ"/>
</dbReference>
<evidence type="ECO:0000256" key="1">
    <source>
        <dbReference type="SAM" id="MobiDB-lite"/>
    </source>
</evidence>
<dbReference type="Pfam" id="PF07030">
    <property type="entry name" value="Phage_Mu_Gp36"/>
    <property type="match status" value="1"/>
</dbReference>
<feature type="region of interest" description="Disordered" evidence="1">
    <location>
        <begin position="114"/>
        <end position="147"/>
    </location>
</feature>
<proteinExistence type="predicted"/>
<dbReference type="AlphaFoldDB" id="A0A0F9TVF4"/>
<accession>A0A0F9TVF4</accession>
<gene>
    <name evidence="2" type="ORF">LCGC14_0605490</name>
</gene>
<feature type="compositionally biased region" description="Basic and acidic residues" evidence="1">
    <location>
        <begin position="138"/>
        <end position="147"/>
    </location>
</feature>
<reference evidence="2" key="1">
    <citation type="journal article" date="2015" name="Nature">
        <title>Complex archaea that bridge the gap between prokaryotes and eukaryotes.</title>
        <authorList>
            <person name="Spang A."/>
            <person name="Saw J.H."/>
            <person name="Jorgensen S.L."/>
            <person name="Zaremba-Niedzwiedzka K."/>
            <person name="Martijn J."/>
            <person name="Lind A.E."/>
            <person name="van Eijk R."/>
            <person name="Schleper C."/>
            <person name="Guy L."/>
            <person name="Ettema T.J."/>
        </authorList>
    </citation>
    <scope>NUCLEOTIDE SEQUENCE</scope>
</reference>
<evidence type="ECO:0000313" key="2">
    <source>
        <dbReference type="EMBL" id="KKN53121.1"/>
    </source>
</evidence>
<organism evidence="2">
    <name type="scientific">marine sediment metagenome</name>
    <dbReference type="NCBI Taxonomy" id="412755"/>
    <lineage>
        <taxon>unclassified sequences</taxon>
        <taxon>metagenomes</taxon>
        <taxon>ecological metagenomes</taxon>
    </lineage>
</organism>
<sequence>MPPVYATRADVVVAAGGTARLLQLADHDADSKEDDGLVDSAIIEAEALINSYVRKKREVPLPPPVPDVIRTMTANIAVWVLKSRRDALTEADAMLQEQRVQWLENLARGKVDLGVNPAPAASPHNQPSATARPTSKAVSRENLKGFA</sequence>
<comment type="caution">
    <text evidence="2">The sequence shown here is derived from an EMBL/GenBank/DDBJ whole genome shotgun (WGS) entry which is preliminary data.</text>
</comment>
<name>A0A0F9TVF4_9ZZZZ</name>
<evidence type="ECO:0008006" key="3">
    <source>
        <dbReference type="Google" id="ProtNLM"/>
    </source>
</evidence>
<feature type="compositionally biased region" description="Polar residues" evidence="1">
    <location>
        <begin position="123"/>
        <end position="137"/>
    </location>
</feature>